<evidence type="ECO:0000256" key="2">
    <source>
        <dbReference type="ARBA" id="ARBA00007399"/>
    </source>
</evidence>
<sequence length="254" mass="28745">MKKIAYMLVALSVSCQATVMPQQSRVIFHPGEVKRSLLLVNNEDAPVLVQSWVDLGRPDKKPGEKNFPFVALPAVFRLNKAEKRVITLIRSAQSASLPADRESLYWLNIYEISAVKKNIAQQKLNKFNLAMNTQLKIINRPFRDSYNFRERTQKLKFQTQQMAGKIMLTVINPTPYYFTPGQMNITIGSWQNKVYLGADKAVAPFSDKAFPLTIHSGVLPAGKATLHFSAIDDDGALQYFTYDLNRQKSLRFSG</sequence>
<protein>
    <submittedName>
        <fullName evidence="9">Uncharacterized protein</fullName>
    </submittedName>
</protein>
<keyword evidence="4" id="KW-0574">Periplasm</keyword>
<reference evidence="9" key="1">
    <citation type="journal article" date="2010" name="Vet. Microbiol.">
        <title>Pyrosequencing of the Vir plasmid of necrotoxigenic Escherichia coli.</title>
        <authorList>
            <person name="Johnson T.J."/>
            <person name="DebRoy C."/>
            <person name="Belton S."/>
            <person name="Williams M.L."/>
            <person name="Lawrence M."/>
            <person name="Nolan L.K."/>
            <person name="Thorsness J.L."/>
        </authorList>
    </citation>
    <scope>NUCLEOTIDE SEQUENCE [LARGE SCALE GENOMIC DNA]</scope>
    <source>
        <strain evidence="9">Vir68</strain>
        <plasmid evidence="9">pVir68</plasmid>
    </source>
</reference>
<keyword evidence="5" id="KW-0143">Chaperone</keyword>
<evidence type="ECO:0000256" key="1">
    <source>
        <dbReference type="ARBA" id="ARBA00004418"/>
    </source>
</evidence>
<evidence type="ECO:0000256" key="5">
    <source>
        <dbReference type="ARBA" id="ARBA00023186"/>
    </source>
</evidence>
<dbReference type="RefSeq" id="WP_000717590.1">
    <property type="nucleotide sequence ID" value="NC_012944.1"/>
</dbReference>
<dbReference type="SUPFAM" id="SSF49354">
    <property type="entry name" value="PapD-like"/>
    <property type="match status" value="1"/>
</dbReference>
<dbReference type="InterPro" id="IPR016148">
    <property type="entry name" value="Pili_assmbl_chaperone_C"/>
</dbReference>
<gene>
    <name evidence="9" type="ORF">pVir_101</name>
</gene>
<feature type="domain" description="Pili assembly chaperone N-terminal" evidence="7">
    <location>
        <begin position="19"/>
        <end position="141"/>
    </location>
</feature>
<evidence type="ECO:0000256" key="3">
    <source>
        <dbReference type="ARBA" id="ARBA00022729"/>
    </source>
</evidence>
<dbReference type="InterPro" id="IPR050643">
    <property type="entry name" value="Periplasmic_pilus_chap"/>
</dbReference>
<dbReference type="Gene3D" id="2.60.40.10">
    <property type="entry name" value="Immunoglobulins"/>
    <property type="match status" value="2"/>
</dbReference>
<dbReference type="GO" id="GO:0030288">
    <property type="term" value="C:outer membrane-bounded periplasmic space"/>
    <property type="evidence" value="ECO:0007669"/>
    <property type="project" value="InterPro"/>
</dbReference>
<geneLocation type="plasmid" evidence="9">
    <name>pVir68</name>
</geneLocation>
<dbReference type="InterPro" id="IPR036316">
    <property type="entry name" value="Pili_assmbl_chap_C_dom_sf"/>
</dbReference>
<evidence type="ECO:0000259" key="8">
    <source>
        <dbReference type="Pfam" id="PF02753"/>
    </source>
</evidence>
<evidence type="ECO:0000256" key="6">
    <source>
        <dbReference type="SAM" id="SignalP"/>
    </source>
</evidence>
<dbReference type="PANTHER" id="PTHR30251:SF7">
    <property type="entry name" value="FIMBRIAE CHAPARONE"/>
    <property type="match status" value="1"/>
</dbReference>
<comment type="subcellular location">
    <subcellularLocation>
        <location evidence="1">Periplasm</location>
    </subcellularLocation>
</comment>
<feature type="chain" id="PRO_5002959116" evidence="6">
    <location>
        <begin position="18"/>
        <end position="254"/>
    </location>
</feature>
<keyword evidence="9" id="KW-0614">Plasmid</keyword>
<organism evidence="9">
    <name type="scientific">Escherichia coli Vir68</name>
    <dbReference type="NCBI Taxonomy" id="563770"/>
    <lineage>
        <taxon>Bacteria</taxon>
        <taxon>Pseudomonadati</taxon>
        <taxon>Pseudomonadota</taxon>
        <taxon>Gammaproteobacteria</taxon>
        <taxon>Enterobacterales</taxon>
        <taxon>Enterobacteriaceae</taxon>
        <taxon>Escherichia</taxon>
    </lineage>
</organism>
<dbReference type="PROSITE" id="PS51257">
    <property type="entry name" value="PROKAR_LIPOPROTEIN"/>
    <property type="match status" value="1"/>
</dbReference>
<evidence type="ECO:0000313" key="9">
    <source>
        <dbReference type="EMBL" id="ACT33560.1"/>
    </source>
</evidence>
<dbReference type="PANTHER" id="PTHR30251">
    <property type="entry name" value="PILUS ASSEMBLY CHAPERONE"/>
    <property type="match status" value="1"/>
</dbReference>
<name>C5ZZP5_ECOLX</name>
<dbReference type="GO" id="GO:0071555">
    <property type="term" value="P:cell wall organization"/>
    <property type="evidence" value="ECO:0007669"/>
    <property type="project" value="InterPro"/>
</dbReference>
<dbReference type="Pfam" id="PF02753">
    <property type="entry name" value="PapD_C"/>
    <property type="match status" value="1"/>
</dbReference>
<dbReference type="InterPro" id="IPR013783">
    <property type="entry name" value="Ig-like_fold"/>
</dbReference>
<dbReference type="SUPFAM" id="SSF49584">
    <property type="entry name" value="Periplasmic chaperone C-domain"/>
    <property type="match status" value="1"/>
</dbReference>
<dbReference type="PRINTS" id="PR00969">
    <property type="entry name" value="CHAPERONPILI"/>
</dbReference>
<evidence type="ECO:0000256" key="4">
    <source>
        <dbReference type="ARBA" id="ARBA00022764"/>
    </source>
</evidence>
<evidence type="ECO:0000259" key="7">
    <source>
        <dbReference type="Pfam" id="PF00345"/>
    </source>
</evidence>
<dbReference type="AlphaFoldDB" id="C5ZZP5"/>
<feature type="signal peptide" evidence="6">
    <location>
        <begin position="1"/>
        <end position="17"/>
    </location>
</feature>
<dbReference type="InterPro" id="IPR016147">
    <property type="entry name" value="Pili_assmbl_chaperone_N"/>
</dbReference>
<proteinExistence type="inferred from homology"/>
<feature type="domain" description="Pili assembly chaperone C-terminal" evidence="8">
    <location>
        <begin position="171"/>
        <end position="237"/>
    </location>
</feature>
<dbReference type="EMBL" id="CP001162">
    <property type="protein sequence ID" value="ACT33560.1"/>
    <property type="molecule type" value="Genomic_DNA"/>
</dbReference>
<dbReference type="Pfam" id="PF00345">
    <property type="entry name" value="PapD_N"/>
    <property type="match status" value="1"/>
</dbReference>
<dbReference type="InterPro" id="IPR001829">
    <property type="entry name" value="Pili_assmbl_chaperone_bac"/>
</dbReference>
<accession>C5ZZP5</accession>
<keyword evidence="3 6" id="KW-0732">Signal</keyword>
<dbReference type="InterPro" id="IPR008962">
    <property type="entry name" value="PapD-like_sf"/>
</dbReference>
<comment type="similarity">
    <text evidence="2">Belongs to the periplasmic pilus chaperone family.</text>
</comment>